<accession>A0A9E4N7U8</accession>
<keyword evidence="3" id="KW-0802">TPR repeat</keyword>
<dbReference type="InterPro" id="IPR011990">
    <property type="entry name" value="TPR-like_helical_dom_sf"/>
</dbReference>
<keyword evidence="2 4" id="KW-0472">Membrane</keyword>
<dbReference type="InterPro" id="IPR036737">
    <property type="entry name" value="OmpA-like_sf"/>
</dbReference>
<name>A0A9E4N7U8_9GAMM</name>
<dbReference type="InterPro" id="IPR050330">
    <property type="entry name" value="Bact_OuterMem_StrucFunc"/>
</dbReference>
<proteinExistence type="predicted"/>
<sequence>MFIPPEATRASCPEGNHYLDLAKKSGSQQDFSQAVTWLERSVESCDSYDAWHLMGMAQQKQRNLKEALNAYSQAAELAPNDQSAAISIARYGQTLALNGQRYEALTMLERAMDMHPNPPSWIQNTAKQIDLNIVDQPISRESIKRSLSTQEFGLLASVRSKTKDGSKSETVSSRIRIPINFEYDSINLDELTQKNLAQLGAVLSEDKYHDRTFTLIGHTDVRGTTQYNHNLSESRAEAIEQELVENFPELKGRLKIKGAGESSPKYKGQKISEDEHRLNRRLEVFIN</sequence>
<dbReference type="PROSITE" id="PS50005">
    <property type="entry name" value="TPR"/>
    <property type="match status" value="1"/>
</dbReference>
<comment type="subcellular location">
    <subcellularLocation>
        <location evidence="1">Cell outer membrane</location>
    </subcellularLocation>
</comment>
<dbReference type="Pfam" id="PF00691">
    <property type="entry name" value="OmpA"/>
    <property type="match status" value="1"/>
</dbReference>
<dbReference type="Gene3D" id="1.25.40.10">
    <property type="entry name" value="Tetratricopeptide repeat domain"/>
    <property type="match status" value="1"/>
</dbReference>
<dbReference type="GO" id="GO:0009279">
    <property type="term" value="C:cell outer membrane"/>
    <property type="evidence" value="ECO:0007669"/>
    <property type="project" value="UniProtKB-SubCell"/>
</dbReference>
<dbReference type="InterPro" id="IPR019734">
    <property type="entry name" value="TPR_rpt"/>
</dbReference>
<feature type="domain" description="OmpA-like" evidence="5">
    <location>
        <begin position="168"/>
        <end position="287"/>
    </location>
</feature>
<dbReference type="InterPro" id="IPR006665">
    <property type="entry name" value="OmpA-like"/>
</dbReference>
<dbReference type="SUPFAM" id="SSF48452">
    <property type="entry name" value="TPR-like"/>
    <property type="match status" value="1"/>
</dbReference>
<dbReference type="PRINTS" id="PR01021">
    <property type="entry name" value="OMPADOMAIN"/>
</dbReference>
<reference evidence="6" key="1">
    <citation type="journal article" date="2021" name="Proc. Natl. Acad. Sci. U.S.A.">
        <title>Global biogeography of chemosynthetic symbionts reveals both localized and globally distributed symbiont groups. .</title>
        <authorList>
            <person name="Osvatic J.T."/>
            <person name="Wilkins L.G.E."/>
            <person name="Leibrecht L."/>
            <person name="Leray M."/>
            <person name="Zauner S."/>
            <person name="Polzin J."/>
            <person name="Camacho Y."/>
            <person name="Gros O."/>
            <person name="van Gils J.A."/>
            <person name="Eisen J.A."/>
            <person name="Petersen J.M."/>
            <person name="Yuen B."/>
        </authorList>
    </citation>
    <scope>NUCLEOTIDE SEQUENCE</scope>
    <source>
        <strain evidence="6">MAGclacostrist064TRANS</strain>
    </source>
</reference>
<dbReference type="PANTHER" id="PTHR30329">
    <property type="entry name" value="STATOR ELEMENT OF FLAGELLAR MOTOR COMPLEX"/>
    <property type="match status" value="1"/>
</dbReference>
<dbReference type="Proteomes" id="UP000886667">
    <property type="component" value="Unassembled WGS sequence"/>
</dbReference>
<evidence type="ECO:0000256" key="1">
    <source>
        <dbReference type="ARBA" id="ARBA00004442"/>
    </source>
</evidence>
<dbReference type="InterPro" id="IPR006664">
    <property type="entry name" value="OMP_bac"/>
</dbReference>
<dbReference type="SUPFAM" id="SSF103088">
    <property type="entry name" value="OmpA-like"/>
    <property type="match status" value="1"/>
</dbReference>
<feature type="repeat" description="TPR" evidence="3">
    <location>
        <begin position="48"/>
        <end position="81"/>
    </location>
</feature>
<dbReference type="Gene3D" id="3.30.1330.60">
    <property type="entry name" value="OmpA-like domain"/>
    <property type="match status" value="1"/>
</dbReference>
<evidence type="ECO:0000256" key="3">
    <source>
        <dbReference type="PROSITE-ProRule" id="PRU00339"/>
    </source>
</evidence>
<dbReference type="PROSITE" id="PS51123">
    <property type="entry name" value="OMPA_2"/>
    <property type="match status" value="1"/>
</dbReference>
<evidence type="ECO:0000259" key="5">
    <source>
        <dbReference type="PROSITE" id="PS51123"/>
    </source>
</evidence>
<dbReference type="AlphaFoldDB" id="A0A9E4N7U8"/>
<dbReference type="CDD" id="cd07185">
    <property type="entry name" value="OmpA_C-like"/>
    <property type="match status" value="1"/>
</dbReference>
<evidence type="ECO:0000313" key="6">
    <source>
        <dbReference type="EMBL" id="MCG7949061.1"/>
    </source>
</evidence>
<dbReference type="EMBL" id="JAEPCM010000843">
    <property type="protein sequence ID" value="MCG7949061.1"/>
    <property type="molecule type" value="Genomic_DNA"/>
</dbReference>
<dbReference type="SMART" id="SM00028">
    <property type="entry name" value="TPR"/>
    <property type="match status" value="2"/>
</dbReference>
<evidence type="ECO:0000313" key="7">
    <source>
        <dbReference type="Proteomes" id="UP000886667"/>
    </source>
</evidence>
<evidence type="ECO:0000256" key="4">
    <source>
        <dbReference type="PROSITE-ProRule" id="PRU00473"/>
    </source>
</evidence>
<protein>
    <submittedName>
        <fullName evidence="6">OmpA family protein</fullName>
    </submittedName>
</protein>
<gene>
    <name evidence="6" type="ORF">JAZ07_22215</name>
</gene>
<comment type="caution">
    <text evidence="6">The sequence shown here is derived from an EMBL/GenBank/DDBJ whole genome shotgun (WGS) entry which is preliminary data.</text>
</comment>
<organism evidence="6 7">
    <name type="scientific">Candidatus Thiodiazotropha taylori</name>
    <dbReference type="NCBI Taxonomy" id="2792791"/>
    <lineage>
        <taxon>Bacteria</taxon>
        <taxon>Pseudomonadati</taxon>
        <taxon>Pseudomonadota</taxon>
        <taxon>Gammaproteobacteria</taxon>
        <taxon>Chromatiales</taxon>
        <taxon>Sedimenticolaceae</taxon>
        <taxon>Candidatus Thiodiazotropha</taxon>
    </lineage>
</organism>
<dbReference type="PANTHER" id="PTHR30329:SF20">
    <property type="entry name" value="EXPORTED PROTEIN"/>
    <property type="match status" value="1"/>
</dbReference>
<dbReference type="Pfam" id="PF00515">
    <property type="entry name" value="TPR_1"/>
    <property type="match status" value="1"/>
</dbReference>
<evidence type="ECO:0000256" key="2">
    <source>
        <dbReference type="ARBA" id="ARBA00023136"/>
    </source>
</evidence>